<proteinExistence type="predicted"/>
<evidence type="ECO:0000313" key="2">
    <source>
        <dbReference type="Proteomes" id="UP000182063"/>
    </source>
</evidence>
<protein>
    <submittedName>
        <fullName evidence="1">Uncharacterized protein</fullName>
    </submittedName>
</protein>
<dbReference type="Proteomes" id="UP000182063">
    <property type="component" value="Chromosome"/>
</dbReference>
<organism evidence="1 2">
    <name type="scientific">Tardibacter chloracetimidivorans</name>
    <dbReference type="NCBI Taxonomy" id="1921510"/>
    <lineage>
        <taxon>Bacteria</taxon>
        <taxon>Pseudomonadati</taxon>
        <taxon>Pseudomonadota</taxon>
        <taxon>Alphaproteobacteria</taxon>
        <taxon>Sphingomonadales</taxon>
        <taxon>Sphingomonadaceae</taxon>
        <taxon>Tardibacter</taxon>
    </lineage>
</organism>
<dbReference type="EMBL" id="CP018221">
    <property type="protein sequence ID" value="API58655.1"/>
    <property type="molecule type" value="Genomic_DNA"/>
</dbReference>
<dbReference type="KEGG" id="sphj:BSL82_04470"/>
<dbReference type="AlphaFoldDB" id="A0A1L3ZSQ9"/>
<sequence length="69" mass="7807">MEISQILDPPSKYLVGRQDRYAIVVATTLHKLQVSRVIDDPRAKVFLAIEEAEEWLRAEGNAASDNDPR</sequence>
<evidence type="ECO:0000313" key="1">
    <source>
        <dbReference type="EMBL" id="API58655.1"/>
    </source>
</evidence>
<keyword evidence="2" id="KW-1185">Reference proteome</keyword>
<gene>
    <name evidence="1" type="ORF">BSL82_04470</name>
</gene>
<reference evidence="2" key="1">
    <citation type="submission" date="2016-11" db="EMBL/GenBank/DDBJ databases">
        <title>Complete Genome Sequence of alachlor-degrading Sphingomonas sp. strain JJ-A5.</title>
        <authorList>
            <person name="Lee H."/>
            <person name="Ka J.-O."/>
        </authorList>
    </citation>
    <scope>NUCLEOTIDE SEQUENCE [LARGE SCALE GENOMIC DNA]</scope>
    <source>
        <strain evidence="2">JJ-A5</strain>
    </source>
</reference>
<accession>A0A1L3ZSQ9</accession>
<name>A0A1L3ZSQ9_9SPHN</name>